<dbReference type="EMBL" id="JACHIP010000001">
    <property type="protein sequence ID" value="MBB5055433.1"/>
    <property type="molecule type" value="Genomic_DNA"/>
</dbReference>
<comment type="caution">
    <text evidence="9">The sequence shown here is derived from an EMBL/GenBank/DDBJ whole genome shotgun (WGS) entry which is preliminary data.</text>
</comment>
<dbReference type="InterPro" id="IPR017853">
    <property type="entry name" value="GH"/>
</dbReference>
<evidence type="ECO:0000313" key="10">
    <source>
        <dbReference type="Proteomes" id="UP000540989"/>
    </source>
</evidence>
<sequence>MKKFLGALLCALVVMTGAERIEAQSLGSGSGSGIAFFRAAHLKRGINLSMWYAQDSDYSAKHLAEYTTADDFRLVKSLGFDHARLSINPEPLMAAGKPDALDTEAIARLDKTVADITATGLIVILDIHPDMPFMDALGKGDQSVANLITFWKTFASHYASTDPNKVYFEVLNEPHFDDVYRWAGIQASLIPTIRDIAPRHTIIATGAKWGGVEGLKLLEPVRDDNVIYSFHDYDPMTFTHQGATWAGESLKPLRKVPYPSTEENVSPLLGLESTEQGKKDLAWYGKQHWDAKKVDEEIATMADWGTKHHVPVWCGEFGVYRTYSDPAARDAWLHDMRVAFEAHHIGWSMWDYQGGFAIVTKADGKTTVDKGVAEALGLHGQ</sequence>
<keyword evidence="10" id="KW-1185">Reference proteome</keyword>
<keyword evidence="4" id="KW-0119">Carbohydrate metabolism</keyword>
<evidence type="ECO:0000256" key="4">
    <source>
        <dbReference type="ARBA" id="ARBA00023277"/>
    </source>
</evidence>
<accession>A0A7W7Z8V2</accession>
<evidence type="ECO:0000256" key="3">
    <source>
        <dbReference type="ARBA" id="ARBA00023001"/>
    </source>
</evidence>
<evidence type="ECO:0000256" key="5">
    <source>
        <dbReference type="ARBA" id="ARBA00023295"/>
    </source>
</evidence>
<dbReference type="RefSeq" id="WP_184213118.1">
    <property type="nucleotide sequence ID" value="NZ_JACHIP010000001.1"/>
</dbReference>
<evidence type="ECO:0000259" key="8">
    <source>
        <dbReference type="Pfam" id="PF00150"/>
    </source>
</evidence>
<evidence type="ECO:0000256" key="7">
    <source>
        <dbReference type="RuleBase" id="RU361153"/>
    </source>
</evidence>
<dbReference type="GO" id="GO:0005576">
    <property type="term" value="C:extracellular region"/>
    <property type="evidence" value="ECO:0007669"/>
    <property type="project" value="TreeGrafter"/>
</dbReference>
<dbReference type="InterPro" id="IPR018087">
    <property type="entry name" value="Glyco_hydro_5_CS"/>
</dbReference>
<dbReference type="AlphaFoldDB" id="A0A7W7Z8V2"/>
<dbReference type="Gene3D" id="3.20.20.80">
    <property type="entry name" value="Glycosidases"/>
    <property type="match status" value="1"/>
</dbReference>
<dbReference type="Pfam" id="PF00150">
    <property type="entry name" value="Cellulase"/>
    <property type="match status" value="1"/>
</dbReference>
<keyword evidence="3" id="KW-0136">Cellulose degradation</keyword>
<dbReference type="GO" id="GO:0008422">
    <property type="term" value="F:beta-glucosidase activity"/>
    <property type="evidence" value="ECO:0007669"/>
    <property type="project" value="TreeGrafter"/>
</dbReference>
<name>A0A7W7Z8V2_9BACT</name>
<dbReference type="InterPro" id="IPR001547">
    <property type="entry name" value="Glyco_hydro_5"/>
</dbReference>
<gene>
    <name evidence="9" type="ORF">HDF16_000102</name>
</gene>
<dbReference type="PANTHER" id="PTHR31297">
    <property type="entry name" value="GLUCAN ENDO-1,6-BETA-GLUCOSIDASE B"/>
    <property type="match status" value="1"/>
</dbReference>
<evidence type="ECO:0000256" key="1">
    <source>
        <dbReference type="ARBA" id="ARBA00005641"/>
    </source>
</evidence>
<dbReference type="PROSITE" id="PS00659">
    <property type="entry name" value="GLYCOSYL_HYDROL_F5"/>
    <property type="match status" value="1"/>
</dbReference>
<dbReference type="GO" id="GO:0009986">
    <property type="term" value="C:cell surface"/>
    <property type="evidence" value="ECO:0007669"/>
    <property type="project" value="TreeGrafter"/>
</dbReference>
<keyword evidence="2 7" id="KW-0378">Hydrolase</keyword>
<keyword evidence="5 7" id="KW-0326">Glycosidase</keyword>
<protein>
    <submittedName>
        <fullName evidence="9">Aryl-phospho-beta-D-glucosidase BglC (GH1 family)</fullName>
    </submittedName>
</protein>
<comment type="similarity">
    <text evidence="1 7">Belongs to the glycosyl hydrolase 5 (cellulase A) family.</text>
</comment>
<dbReference type="GO" id="GO:0030245">
    <property type="term" value="P:cellulose catabolic process"/>
    <property type="evidence" value="ECO:0007669"/>
    <property type="project" value="UniProtKB-KW"/>
</dbReference>
<reference evidence="9 10" key="1">
    <citation type="submission" date="2020-08" db="EMBL/GenBank/DDBJ databases">
        <title>Genomic Encyclopedia of Type Strains, Phase IV (KMG-V): Genome sequencing to study the core and pangenomes of soil and plant-associated prokaryotes.</title>
        <authorList>
            <person name="Whitman W."/>
        </authorList>
    </citation>
    <scope>NUCLEOTIDE SEQUENCE [LARGE SCALE GENOMIC DNA]</scope>
    <source>
        <strain evidence="9 10">M8UP14</strain>
    </source>
</reference>
<dbReference type="InterPro" id="IPR050386">
    <property type="entry name" value="Glycosyl_hydrolase_5"/>
</dbReference>
<evidence type="ECO:0000256" key="2">
    <source>
        <dbReference type="ARBA" id="ARBA00022801"/>
    </source>
</evidence>
<dbReference type="PANTHER" id="PTHR31297:SF41">
    <property type="entry name" value="ENDOGLUCANASE, PUTATIVE (AFU_ORTHOLOGUE AFUA_5G01830)-RELATED"/>
    <property type="match status" value="1"/>
</dbReference>
<organism evidence="9 10">
    <name type="scientific">Granulicella aggregans</name>
    <dbReference type="NCBI Taxonomy" id="474949"/>
    <lineage>
        <taxon>Bacteria</taxon>
        <taxon>Pseudomonadati</taxon>
        <taxon>Acidobacteriota</taxon>
        <taxon>Terriglobia</taxon>
        <taxon>Terriglobales</taxon>
        <taxon>Acidobacteriaceae</taxon>
        <taxon>Granulicella</taxon>
    </lineage>
</organism>
<evidence type="ECO:0000256" key="6">
    <source>
        <dbReference type="ARBA" id="ARBA00023326"/>
    </source>
</evidence>
<keyword evidence="6" id="KW-0624">Polysaccharide degradation</keyword>
<proteinExistence type="inferred from homology"/>
<feature type="domain" description="Glycoside hydrolase family 5" evidence="8">
    <location>
        <begin position="62"/>
        <end position="352"/>
    </location>
</feature>
<dbReference type="SUPFAM" id="SSF51445">
    <property type="entry name" value="(Trans)glycosidases"/>
    <property type="match status" value="1"/>
</dbReference>
<dbReference type="Proteomes" id="UP000540989">
    <property type="component" value="Unassembled WGS sequence"/>
</dbReference>
<evidence type="ECO:0000313" key="9">
    <source>
        <dbReference type="EMBL" id="MBB5055433.1"/>
    </source>
</evidence>